<dbReference type="OrthoDB" id="9905507at2759"/>
<organism evidence="1 2">
    <name type="scientific">Microcebus murinus</name>
    <name type="common">Gray mouse lemur</name>
    <name type="synonym">Lemur murinus</name>
    <dbReference type="NCBI Taxonomy" id="30608"/>
    <lineage>
        <taxon>Eukaryota</taxon>
        <taxon>Metazoa</taxon>
        <taxon>Chordata</taxon>
        <taxon>Craniata</taxon>
        <taxon>Vertebrata</taxon>
        <taxon>Euteleostomi</taxon>
        <taxon>Mammalia</taxon>
        <taxon>Eutheria</taxon>
        <taxon>Euarchontoglires</taxon>
        <taxon>Primates</taxon>
        <taxon>Strepsirrhini</taxon>
        <taxon>Lemuriformes</taxon>
        <taxon>Cheirogaleidae</taxon>
        <taxon>Microcebus</taxon>
    </lineage>
</organism>
<accession>A0A8B7GII1</accession>
<evidence type="ECO:0000313" key="1">
    <source>
        <dbReference type="Ensembl" id="ENSMICP00000004087.2"/>
    </source>
</evidence>
<gene>
    <name evidence="1" type="primary">C1orf141</name>
    <name evidence="1" type="synonym">C2H1orf141</name>
</gene>
<dbReference type="Pfam" id="PF15078">
    <property type="entry name" value="DUF4545"/>
    <property type="match status" value="1"/>
</dbReference>
<reference evidence="1" key="3">
    <citation type="submission" date="2025-09" db="UniProtKB">
        <authorList>
            <consortium name="Ensembl"/>
        </authorList>
    </citation>
    <scope>IDENTIFICATION</scope>
</reference>
<sequence>MTENILEKLDVLDKQAQIILARRAEKNKLQSVARRKFSVLPLTFDFQSECEEDIAASTSKSASKITEDKSCDIESKKYNSFKSEPEPIESDIKKSNLKPHFVQRNVRIQEKPVEKNPRSRSVGPFLYLKDTSEVEYTEPLSILYSQQKQACGKLQSSTVFSPIFNIQSNAYEKERDSTLLTAQIEKRTRKSLDSIGHLEDHINERGKSSLMNDFNMKKNESIRNYPLSEYHSVRNKSLLPLCFEDELTNPNAKIINVSPAKTVTSQMEQSNTNPIIFHDTEYVQRLLLTRNRFSSHPLANENINPHERTNFVLERNCKLLKSLLGDQSVTPSKPRKTLPTAKRKGIQTLHFEVDHRIVDDTLRKKTNKQSLENRSGNTFSNFPSLTKKFCLDKTAIQEMNTKTGKFEKMFSTVKPRNTYKSSDSPVKYYPKHFKNMRELSNVTPLDGLLNLSGEKCPTNHHLPSNVWVTRSK</sequence>
<dbReference type="EMBL" id="ABDC03001322">
    <property type="status" value="NOT_ANNOTATED_CDS"/>
    <property type="molecule type" value="Genomic_DNA"/>
</dbReference>
<dbReference type="InterPro" id="IPR027847">
    <property type="entry name" value="DUF4545"/>
</dbReference>
<dbReference type="Ensembl" id="ENSMICT00000004482.3">
    <property type="protein sequence ID" value="ENSMICP00000004087.2"/>
    <property type="gene ID" value="ENSMICG00000004483.3"/>
</dbReference>
<proteinExistence type="predicted"/>
<dbReference type="PANTHER" id="PTHR36873:SF1">
    <property type="entry name" value="HYPOTHETICAL GENE SUPPORTED BY BC079057"/>
    <property type="match status" value="1"/>
</dbReference>
<dbReference type="PANTHER" id="PTHR36873">
    <property type="entry name" value="HYPOTHETICAL GENE SUPPORTED BY BC079057"/>
    <property type="match status" value="1"/>
</dbReference>
<name>A0A8B7GII1_MICMU</name>
<dbReference type="KEGG" id="mmur:105872846"/>
<evidence type="ECO:0000313" key="2">
    <source>
        <dbReference type="Proteomes" id="UP000694394"/>
    </source>
</evidence>
<reference evidence="1" key="1">
    <citation type="submission" date="2016-12" db="EMBL/GenBank/DDBJ databases">
        <title>Mouse lemur reference genome and diversity panel.</title>
        <authorList>
            <person name="Harris R."/>
            <person name="Larsen P."/>
            <person name="Liu Y."/>
            <person name="Hughes D.S."/>
            <person name="Murali S."/>
            <person name="Raveendran M."/>
            <person name="Korchina V."/>
            <person name="Wang M."/>
            <person name="Jhangiani S."/>
            <person name="Bandaranaike D."/>
            <person name="Bellair M."/>
            <person name="Blankenburg K."/>
            <person name="Chao H."/>
            <person name="Dahdouli M."/>
            <person name="Dinh H."/>
            <person name="Doddapaneni H."/>
            <person name="English A."/>
            <person name="Firestine M."/>
            <person name="Gnanaolivu R."/>
            <person name="Gross S."/>
            <person name="Hernandez B."/>
            <person name="Javaid M."/>
            <person name="Jayaseelan J."/>
            <person name="Jones J."/>
            <person name="Khan Z."/>
            <person name="Kovar C."/>
            <person name="Kurapati P."/>
            <person name="Le B."/>
            <person name="Lee S."/>
            <person name="Li M."/>
            <person name="Mathew T."/>
            <person name="Narasimhan A."/>
            <person name="Ngo D."/>
            <person name="Nguyen L."/>
            <person name="Okwuonu G."/>
            <person name="Ongeri F."/>
            <person name="Osuji N."/>
            <person name="Pu L.-L."/>
            <person name="Puazo M."/>
            <person name="Quiroz J."/>
            <person name="Raj R."/>
            <person name="Rajbhandari K."/>
            <person name="Reid J.G."/>
            <person name="Santibanez J."/>
            <person name="Sexton D."/>
            <person name="Skinner E."/>
            <person name="Vee V."/>
            <person name="Weissenberger G."/>
            <person name="Wu Y."/>
            <person name="Xin Y."/>
            <person name="Han Y."/>
            <person name="Campbell C."/>
            <person name="Brown A."/>
            <person name="Sullivan B."/>
            <person name="Shelton J."/>
            <person name="Brown S."/>
            <person name="Dudchenko O."/>
            <person name="Machol I."/>
            <person name="Durand N."/>
            <person name="Shamim M."/>
            <person name="Lieberman A."/>
            <person name="Muzny D.M."/>
            <person name="Richards S."/>
            <person name="Yoder A."/>
            <person name="Worley K.C."/>
            <person name="Rogers J."/>
            <person name="Gibbs R.A."/>
        </authorList>
    </citation>
    <scope>NUCLEOTIDE SEQUENCE [LARGE SCALE GENOMIC DNA]</scope>
</reference>
<reference evidence="1" key="2">
    <citation type="submission" date="2025-08" db="UniProtKB">
        <authorList>
            <consortium name="Ensembl"/>
        </authorList>
    </citation>
    <scope>IDENTIFICATION</scope>
</reference>
<dbReference type="GeneTree" id="ENSGT00390000010146"/>
<protein>
    <submittedName>
        <fullName evidence="1">Chromosome 1 open reading frame 141</fullName>
    </submittedName>
</protein>
<keyword evidence="2" id="KW-1185">Reference proteome</keyword>
<dbReference type="AlphaFoldDB" id="A0A8B7GII1"/>
<dbReference type="Proteomes" id="UP000694394">
    <property type="component" value="Chromosome 2"/>
</dbReference>